<evidence type="ECO:0000313" key="4">
    <source>
        <dbReference type="Proteomes" id="UP000306102"/>
    </source>
</evidence>
<dbReference type="PROSITE" id="PS50089">
    <property type="entry name" value="ZF_RING_2"/>
    <property type="match status" value="1"/>
</dbReference>
<protein>
    <recommendedName>
        <fullName evidence="2">RING-type domain-containing protein</fullName>
    </recommendedName>
</protein>
<keyword evidence="1" id="KW-0863">Zinc-finger</keyword>
<keyword evidence="4" id="KW-1185">Reference proteome</keyword>
<dbReference type="AlphaFoldDB" id="A0A4S4F064"/>
<name>A0A4S4F064_CAMSN</name>
<accession>A0A4S4F064</accession>
<dbReference type="CDD" id="cd16448">
    <property type="entry name" value="RING-H2"/>
    <property type="match status" value="1"/>
</dbReference>
<evidence type="ECO:0000256" key="1">
    <source>
        <dbReference type="PROSITE-ProRule" id="PRU00175"/>
    </source>
</evidence>
<reference evidence="3 4" key="1">
    <citation type="journal article" date="2018" name="Proc. Natl. Acad. Sci. U.S.A.">
        <title>Draft genome sequence of Camellia sinensis var. sinensis provides insights into the evolution of the tea genome and tea quality.</title>
        <authorList>
            <person name="Wei C."/>
            <person name="Yang H."/>
            <person name="Wang S."/>
            <person name="Zhao J."/>
            <person name="Liu C."/>
            <person name="Gao L."/>
            <person name="Xia E."/>
            <person name="Lu Y."/>
            <person name="Tai Y."/>
            <person name="She G."/>
            <person name="Sun J."/>
            <person name="Cao H."/>
            <person name="Tong W."/>
            <person name="Gao Q."/>
            <person name="Li Y."/>
            <person name="Deng W."/>
            <person name="Jiang X."/>
            <person name="Wang W."/>
            <person name="Chen Q."/>
            <person name="Zhang S."/>
            <person name="Li H."/>
            <person name="Wu J."/>
            <person name="Wang P."/>
            <person name="Li P."/>
            <person name="Shi C."/>
            <person name="Zheng F."/>
            <person name="Jian J."/>
            <person name="Huang B."/>
            <person name="Shan D."/>
            <person name="Shi M."/>
            <person name="Fang C."/>
            <person name="Yue Y."/>
            <person name="Li F."/>
            <person name="Li D."/>
            <person name="Wei S."/>
            <person name="Han B."/>
            <person name="Jiang C."/>
            <person name="Yin Y."/>
            <person name="Xia T."/>
            <person name="Zhang Z."/>
            <person name="Bennetzen J.L."/>
            <person name="Zhao S."/>
            <person name="Wan X."/>
        </authorList>
    </citation>
    <scope>NUCLEOTIDE SEQUENCE [LARGE SCALE GENOMIC DNA]</scope>
    <source>
        <strain evidence="4">cv. Shuchazao</strain>
        <tissue evidence="3">Leaf</tissue>
    </source>
</reference>
<keyword evidence="1" id="KW-0479">Metal-binding</keyword>
<comment type="caution">
    <text evidence="3">The sequence shown here is derived from an EMBL/GenBank/DDBJ whole genome shotgun (WGS) entry which is preliminary data.</text>
</comment>
<gene>
    <name evidence="3" type="ORF">TEA_012495</name>
</gene>
<dbReference type="EMBL" id="SDRB02000670">
    <property type="protein sequence ID" value="THG22790.1"/>
    <property type="molecule type" value="Genomic_DNA"/>
</dbReference>
<feature type="domain" description="RING-type" evidence="2">
    <location>
        <begin position="741"/>
        <end position="796"/>
    </location>
</feature>
<dbReference type="SUPFAM" id="SSF57850">
    <property type="entry name" value="RING/U-box"/>
    <property type="match status" value="1"/>
</dbReference>
<dbReference type="PANTHER" id="PTHR31150">
    <property type="entry name" value="EXPRESSED PROTEIN"/>
    <property type="match status" value="1"/>
</dbReference>
<keyword evidence="1" id="KW-0862">Zinc</keyword>
<organism evidence="3 4">
    <name type="scientific">Camellia sinensis var. sinensis</name>
    <name type="common">China tea</name>
    <dbReference type="NCBI Taxonomy" id="542762"/>
    <lineage>
        <taxon>Eukaryota</taxon>
        <taxon>Viridiplantae</taxon>
        <taxon>Streptophyta</taxon>
        <taxon>Embryophyta</taxon>
        <taxon>Tracheophyta</taxon>
        <taxon>Spermatophyta</taxon>
        <taxon>Magnoliopsida</taxon>
        <taxon>eudicotyledons</taxon>
        <taxon>Gunneridae</taxon>
        <taxon>Pentapetalae</taxon>
        <taxon>asterids</taxon>
        <taxon>Ericales</taxon>
        <taxon>Theaceae</taxon>
        <taxon>Camellia</taxon>
    </lineage>
</organism>
<proteinExistence type="predicted"/>
<dbReference type="Proteomes" id="UP000306102">
    <property type="component" value="Unassembled WGS sequence"/>
</dbReference>
<dbReference type="GO" id="GO:0008270">
    <property type="term" value="F:zinc ion binding"/>
    <property type="evidence" value="ECO:0007669"/>
    <property type="project" value="UniProtKB-KW"/>
</dbReference>
<dbReference type="InterPro" id="IPR001841">
    <property type="entry name" value="Znf_RING"/>
</dbReference>
<dbReference type="PANTHER" id="PTHR31150:SF19">
    <property type="entry name" value="RING-TYPE DOMAIN-CONTAINING PROTEIN"/>
    <property type="match status" value="1"/>
</dbReference>
<sequence>MESDKLNNGENTPASNFLVQENDEFAFTNRQNAAADCTGIFHNGSIARDDPMSFPYAPFPVAPFPWKHIHGTHQPYAHSIPETCGNLMVDLNQLHNLQNPLIDLNSMNVSSYRPSLYRQDLPFPEGHVKGVSNFHDKIGAADTMLNGSPYFNSLNNPEINFTLIGGNAGGGYEMTGHSREADGSHMHRPQMKNFVGLGGSKTTLSHPQNSGEMNIDHHDQVNAARFGCPKRIDGSFLSLGIGGKTDAKSKFDLNSREITGNLDGAFSPQLNTSHVRQATGISLNPGHNFVGGFSSFQNNIGGFPNLGYNAGGWTPSNNNVGVVCDTTTDLNSSPFHILQRPQADMQLGVPQLSNRNVDFVGNRDSRHATSDPYKGFIGELAASSGPFSSCSAGWLDSGQTWKSGLVSESEKFTWTTTQPTSDQLHKRFMETAVPTESSVVSPSVGFKGSSIRKEHSGHLFSALKDSAAQAVDESAQLLKRKRVQPTGQRYSANAGSSRYAAGGGLFPKRVGVQFAKDSAAQAAGSGLFPQRLGVQVHEHSATQAVGDGLFPNITGTRVDDSRVVYAAEHGLYPKEIGFQTARRPELFSTDLRGPHFTTGVSQGLPAHYSNDIVRPTSTTGQVISTAKGYGLSQASDVLRRPSLKRGGILPPPTAPRIQRRKISLQPPIHPSVPSPSRTAPAGAIPIPPPPPAIPIPVHQTGPILLGTKLLCNYGSLAQRNSCFTRIDIYSEGLPQPTGQKCMLCKRDLSFTPEGPVYQPAVSPPVAVLPCGHTFHDRCLQLITPEDQSKNPPCIPCAIGET</sequence>
<evidence type="ECO:0000259" key="2">
    <source>
        <dbReference type="PROSITE" id="PS50089"/>
    </source>
</evidence>
<evidence type="ECO:0000313" key="3">
    <source>
        <dbReference type="EMBL" id="THG22790.1"/>
    </source>
</evidence>